<protein>
    <submittedName>
        <fullName evidence="2">Uncharacterized protein</fullName>
    </submittedName>
</protein>
<dbReference type="EMBL" id="HF571520">
    <property type="protein sequence ID" value="CCQ33723.1"/>
    <property type="molecule type" value="Genomic_DNA"/>
</dbReference>
<evidence type="ECO:0000256" key="1">
    <source>
        <dbReference type="SAM" id="Phobius"/>
    </source>
</evidence>
<organism evidence="2 3">
    <name type="scientific">Halorhabdus tiamatea SARL4B</name>
    <dbReference type="NCBI Taxonomy" id="1033806"/>
    <lineage>
        <taxon>Archaea</taxon>
        <taxon>Methanobacteriati</taxon>
        <taxon>Methanobacteriota</taxon>
        <taxon>Stenosarchaea group</taxon>
        <taxon>Halobacteria</taxon>
        <taxon>Halobacteriales</taxon>
        <taxon>Haloarculaceae</taxon>
        <taxon>Halorhabdus</taxon>
    </lineage>
</organism>
<feature type="transmembrane region" description="Helical" evidence="1">
    <location>
        <begin position="12"/>
        <end position="32"/>
    </location>
</feature>
<name>F7PR31_9EURY</name>
<dbReference type="Pfam" id="PF24365">
    <property type="entry name" value="DUF7521"/>
    <property type="match status" value="1"/>
</dbReference>
<feature type="transmembrane region" description="Helical" evidence="1">
    <location>
        <begin position="44"/>
        <end position="63"/>
    </location>
</feature>
<keyword evidence="1" id="KW-0472">Membrane</keyword>
<evidence type="ECO:0000313" key="2">
    <source>
        <dbReference type="EMBL" id="CCQ33723.1"/>
    </source>
</evidence>
<dbReference type="PATRIC" id="fig|1033806.12.peg.1584"/>
<keyword evidence="1" id="KW-0812">Transmembrane</keyword>
<gene>
    <name evidence="2" type="ORF">HTIA_1596</name>
</gene>
<sequence length="100" mass="11309">MVDTVVQYGQGVLVLLRLVLFGLTLGITLISFQAYQKRRSERLQFAFIGFAFISMGVAVSNIVSQMFASQPAPRVRLFFDMTQTVPFIIGFAMLYVSLYR</sequence>
<dbReference type="HOGENOM" id="CLU_2420125_0_0_2"/>
<dbReference type="RefSeq" id="WP_008527662.1">
    <property type="nucleotide sequence ID" value="NC_021921.1"/>
</dbReference>
<keyword evidence="3" id="KW-1185">Reference proteome</keyword>
<accession>F7PR31</accession>
<dbReference type="KEGG" id="hti:HTIA_1596"/>
<dbReference type="InterPro" id="IPR055943">
    <property type="entry name" value="DUF7521"/>
</dbReference>
<feature type="transmembrane region" description="Helical" evidence="1">
    <location>
        <begin position="75"/>
        <end position="98"/>
    </location>
</feature>
<dbReference type="AlphaFoldDB" id="F7PR31"/>
<reference evidence="2 3" key="1">
    <citation type="journal article" date="2014" name="Environ. Microbiol.">
        <title>Halorhabdus tiamatea: proteogenomics and glycosidase activity measurements identify the first cultivated euryarchaeon from a deep-sea anoxic brine lake as potential polysaccharide degrader.</title>
        <authorList>
            <person name="Werner J."/>
            <person name="Ferrer M."/>
            <person name="Michel G."/>
            <person name="Mann A.J."/>
            <person name="Huang S."/>
            <person name="Juarez S."/>
            <person name="Ciordia S."/>
            <person name="Albar J.P."/>
            <person name="Alcaide M."/>
            <person name="La Cono V."/>
            <person name="Yakimov M.M."/>
            <person name="Antunes A."/>
            <person name="Taborda M."/>
            <person name="Da Costa M.S."/>
            <person name="Amann R.I."/>
            <person name="Gloeckner F.O."/>
            <person name="Golyshina O.V."/>
            <person name="Golyshin P.N."/>
            <person name="Teeling H."/>
        </authorList>
    </citation>
    <scope>NUCLEOTIDE SEQUENCE [LARGE SCALE GENOMIC DNA]</scope>
    <source>
        <strain evidence="3">SARL4B</strain>
    </source>
</reference>
<evidence type="ECO:0000313" key="3">
    <source>
        <dbReference type="Proteomes" id="UP000015381"/>
    </source>
</evidence>
<proteinExistence type="predicted"/>
<dbReference type="GeneID" id="23799854"/>
<dbReference type="Proteomes" id="UP000015381">
    <property type="component" value="Chromosome I"/>
</dbReference>
<dbReference type="OrthoDB" id="266325at2157"/>
<keyword evidence="1" id="KW-1133">Transmembrane helix</keyword>